<dbReference type="EMBL" id="CP116766">
    <property type="protein sequence ID" value="WCL70983.1"/>
    <property type="molecule type" value="Genomic_DNA"/>
</dbReference>
<organism evidence="1 3">
    <name type="scientific">Neisseria lisongii</name>
    <dbReference type="NCBI Taxonomy" id="2912188"/>
    <lineage>
        <taxon>Bacteria</taxon>
        <taxon>Pseudomonadati</taxon>
        <taxon>Pseudomonadota</taxon>
        <taxon>Betaproteobacteria</taxon>
        <taxon>Neisseriales</taxon>
        <taxon>Neisseriaceae</taxon>
        <taxon>Neisseria</taxon>
    </lineage>
</organism>
<dbReference type="Proteomes" id="UP001201397">
    <property type="component" value="Unassembled WGS sequence"/>
</dbReference>
<dbReference type="RefSeq" id="WP_237091559.1">
    <property type="nucleotide sequence ID" value="NZ_CP116766.1"/>
</dbReference>
<protein>
    <recommendedName>
        <fullName evidence="5">Secreted protein</fullName>
    </recommendedName>
</protein>
<gene>
    <name evidence="1" type="ORF">L4H06_09255</name>
    <name evidence="2" type="ORF">PJU73_06365</name>
</gene>
<evidence type="ECO:0000313" key="3">
    <source>
        <dbReference type="Proteomes" id="UP001201397"/>
    </source>
</evidence>
<dbReference type="AlphaFoldDB" id="A0AAW5API4"/>
<evidence type="ECO:0000313" key="1">
    <source>
        <dbReference type="EMBL" id="MCF7530409.1"/>
    </source>
</evidence>
<evidence type="ECO:0000313" key="4">
    <source>
        <dbReference type="Proteomes" id="UP001221268"/>
    </source>
</evidence>
<dbReference type="Proteomes" id="UP001221268">
    <property type="component" value="Chromosome"/>
</dbReference>
<accession>A0AAW5API4</accession>
<name>A0AAW5API4_9NEIS</name>
<evidence type="ECO:0008006" key="5">
    <source>
        <dbReference type="Google" id="ProtNLM"/>
    </source>
</evidence>
<dbReference type="EMBL" id="JAKKDL010000015">
    <property type="protein sequence ID" value="MCF7530409.1"/>
    <property type="molecule type" value="Genomic_DNA"/>
</dbReference>
<keyword evidence="4" id="KW-1185">Reference proteome</keyword>
<sequence length="91" mass="10250">MNIYRKNTGLVLMAFVLGLAAFPISYSEAQSANVSFSPLECEVLGGMPLEGMNVRQLELSKECDMFEASHDWEQMYGNFNEQELVMGVVYE</sequence>
<proteinExistence type="predicted"/>
<reference evidence="1" key="1">
    <citation type="submission" date="2022-01" db="EMBL/GenBank/DDBJ databases">
        <title>Neisseria sp. ZJ104.</title>
        <authorList>
            <person name="Yang C."/>
        </authorList>
    </citation>
    <scope>NUCLEOTIDE SEQUENCE</scope>
    <source>
        <strain evidence="1">ZJ104</strain>
    </source>
</reference>
<reference evidence="2 4" key="2">
    <citation type="submission" date="2023-01" db="EMBL/GenBank/DDBJ databases">
        <authorList>
            <person name="Yang C."/>
        </authorList>
    </citation>
    <scope>NUCLEOTIDE SEQUENCE [LARGE SCALE GENOMIC DNA]</scope>
    <source>
        <strain evidence="2 4">ZJ106</strain>
    </source>
</reference>
<evidence type="ECO:0000313" key="2">
    <source>
        <dbReference type="EMBL" id="WCL70983.1"/>
    </source>
</evidence>